<proteinExistence type="predicted"/>
<gene>
    <name evidence="1" type="ORF">ACFQZM_15680</name>
</gene>
<keyword evidence="2" id="KW-1185">Reference proteome</keyword>
<evidence type="ECO:0000313" key="2">
    <source>
        <dbReference type="Proteomes" id="UP001597063"/>
    </source>
</evidence>
<sequence>MALESIGIDPETDKEHCPAVFVDRETGDLVFQGWTVAEAETLRQVAAHSPIAADESVVRLPTRMAPIVREALAALEADDGGAAAVR</sequence>
<evidence type="ECO:0000313" key="1">
    <source>
        <dbReference type="EMBL" id="MFD0685944.1"/>
    </source>
</evidence>
<reference evidence="2" key="1">
    <citation type="journal article" date="2019" name="Int. J. Syst. Evol. Microbiol.">
        <title>The Global Catalogue of Microorganisms (GCM) 10K type strain sequencing project: providing services to taxonomists for standard genome sequencing and annotation.</title>
        <authorList>
            <consortium name="The Broad Institute Genomics Platform"/>
            <consortium name="The Broad Institute Genome Sequencing Center for Infectious Disease"/>
            <person name="Wu L."/>
            <person name="Ma J."/>
        </authorList>
    </citation>
    <scope>NUCLEOTIDE SEQUENCE [LARGE SCALE GENOMIC DNA]</scope>
    <source>
        <strain evidence="2">JCM 9371</strain>
    </source>
</reference>
<organism evidence="1 2">
    <name type="scientific">Actinomadura fibrosa</name>
    <dbReference type="NCBI Taxonomy" id="111802"/>
    <lineage>
        <taxon>Bacteria</taxon>
        <taxon>Bacillati</taxon>
        <taxon>Actinomycetota</taxon>
        <taxon>Actinomycetes</taxon>
        <taxon>Streptosporangiales</taxon>
        <taxon>Thermomonosporaceae</taxon>
        <taxon>Actinomadura</taxon>
    </lineage>
</organism>
<name>A0ABW2XHS5_9ACTN</name>
<accession>A0ABW2XHS5</accession>
<comment type="caution">
    <text evidence="1">The sequence shown here is derived from an EMBL/GenBank/DDBJ whole genome shotgun (WGS) entry which is preliminary data.</text>
</comment>
<dbReference type="Proteomes" id="UP001597063">
    <property type="component" value="Unassembled WGS sequence"/>
</dbReference>
<dbReference type="RefSeq" id="WP_131758604.1">
    <property type="nucleotide sequence ID" value="NZ_CAACUY010000055.1"/>
</dbReference>
<protein>
    <submittedName>
        <fullName evidence="1">Uncharacterized protein</fullName>
    </submittedName>
</protein>
<dbReference type="EMBL" id="JBHTGP010000006">
    <property type="protein sequence ID" value="MFD0685944.1"/>
    <property type="molecule type" value="Genomic_DNA"/>
</dbReference>